<evidence type="ECO:0000313" key="5">
    <source>
        <dbReference type="Proteomes" id="UP000184611"/>
    </source>
</evidence>
<gene>
    <name evidence="4" type="ORF">SAMN05443547_2714</name>
</gene>
<comment type="similarity">
    <text evidence="1">Belongs to the PhzF family.</text>
</comment>
<proteinExistence type="inferred from homology"/>
<organism evidence="4 5">
    <name type="scientific">Flavobacterium cucumis</name>
    <dbReference type="NCBI Taxonomy" id="416016"/>
    <lineage>
        <taxon>Bacteria</taxon>
        <taxon>Pseudomonadati</taxon>
        <taxon>Bacteroidota</taxon>
        <taxon>Flavobacteriia</taxon>
        <taxon>Flavobacteriales</taxon>
        <taxon>Flavobacteriaceae</taxon>
        <taxon>Flavobacterium</taxon>
    </lineage>
</organism>
<dbReference type="Gene3D" id="3.10.310.10">
    <property type="entry name" value="Diaminopimelate Epimerase, Chain A, domain 1"/>
    <property type="match status" value="2"/>
</dbReference>
<protein>
    <submittedName>
        <fullName evidence="4">Phenazine biosynthesis protein PhzF family</fullName>
    </submittedName>
</protein>
<dbReference type="PANTHER" id="PTHR13774">
    <property type="entry name" value="PHENAZINE BIOSYNTHESIS PROTEIN"/>
    <property type="match status" value="1"/>
</dbReference>
<evidence type="ECO:0000256" key="1">
    <source>
        <dbReference type="ARBA" id="ARBA00008270"/>
    </source>
</evidence>
<dbReference type="STRING" id="416016.SAMN05443547_2714"/>
<dbReference type="Proteomes" id="UP000184611">
    <property type="component" value="Unassembled WGS sequence"/>
</dbReference>
<dbReference type="AlphaFoldDB" id="A0A1M7ZZN4"/>
<name>A0A1M7ZZN4_9FLAO</name>
<evidence type="ECO:0000256" key="3">
    <source>
        <dbReference type="PIRSR" id="PIRSR016184-1"/>
    </source>
</evidence>
<dbReference type="PIRSF" id="PIRSF016184">
    <property type="entry name" value="PhzC_PhzF"/>
    <property type="match status" value="1"/>
</dbReference>
<evidence type="ECO:0000313" key="4">
    <source>
        <dbReference type="EMBL" id="SHO74322.1"/>
    </source>
</evidence>
<keyword evidence="2" id="KW-0413">Isomerase</keyword>
<dbReference type="EMBL" id="FRYK01000008">
    <property type="protein sequence ID" value="SHO74322.1"/>
    <property type="molecule type" value="Genomic_DNA"/>
</dbReference>
<accession>A0A1M7ZZN4</accession>
<dbReference type="NCBIfam" id="TIGR00654">
    <property type="entry name" value="PhzF_family"/>
    <property type="match status" value="1"/>
</dbReference>
<feature type="active site" evidence="3">
    <location>
        <position position="51"/>
    </location>
</feature>
<dbReference type="GO" id="GO:0016853">
    <property type="term" value="F:isomerase activity"/>
    <property type="evidence" value="ECO:0007669"/>
    <property type="project" value="UniProtKB-KW"/>
</dbReference>
<keyword evidence="5" id="KW-1185">Reference proteome</keyword>
<reference evidence="5" key="1">
    <citation type="submission" date="2016-12" db="EMBL/GenBank/DDBJ databases">
        <authorList>
            <person name="Varghese N."/>
            <person name="Submissions S."/>
        </authorList>
    </citation>
    <scope>NUCLEOTIDE SEQUENCE [LARGE SCALE GENOMIC DNA]</scope>
    <source>
        <strain evidence="5">DSM 18830</strain>
    </source>
</reference>
<evidence type="ECO:0000256" key="2">
    <source>
        <dbReference type="ARBA" id="ARBA00023235"/>
    </source>
</evidence>
<dbReference type="GO" id="GO:0005737">
    <property type="term" value="C:cytoplasm"/>
    <property type="evidence" value="ECO:0007669"/>
    <property type="project" value="TreeGrafter"/>
</dbReference>
<sequence>MCIQIMEIKIYQIDAFTNKVFSGNSAAVCPLNGWLDDAILQKIAMENNLAETAFYVKKDNHYEIRWFTPTVEVDLCGHATLATAFVLFHHENHTENNINFFSSRSGHLTVARELNYLTLNFPLDEIKEVALTSEIANCFTSSPLTVIKGKTDYLVIFENEEAIINMNPNFENIAKLDARGVIVSAKGNKVDFVSRFFAPQIGIIEDPVTGSAHTTLTPYWSKKLNKTTLTATQVSSRGGELKCKVVQDRVEISGQAKLFLKGLLYIE</sequence>
<dbReference type="Pfam" id="PF02567">
    <property type="entry name" value="PhzC-PhzF"/>
    <property type="match status" value="1"/>
</dbReference>
<dbReference type="SUPFAM" id="SSF54506">
    <property type="entry name" value="Diaminopimelate epimerase-like"/>
    <property type="match status" value="1"/>
</dbReference>
<dbReference type="PANTHER" id="PTHR13774:SF17">
    <property type="entry name" value="PHENAZINE BIOSYNTHESIS-LIKE DOMAIN-CONTAINING PROTEIN"/>
    <property type="match status" value="1"/>
</dbReference>
<dbReference type="InterPro" id="IPR003719">
    <property type="entry name" value="Phenazine_PhzF-like"/>
</dbReference>